<evidence type="ECO:0000256" key="4">
    <source>
        <dbReference type="SAM" id="MobiDB-lite"/>
    </source>
</evidence>
<organism evidence="6 7">
    <name type="scientific">Stigmatella ashevillensis</name>
    <dbReference type="NCBI Taxonomy" id="2995309"/>
    <lineage>
        <taxon>Bacteria</taxon>
        <taxon>Pseudomonadati</taxon>
        <taxon>Myxococcota</taxon>
        <taxon>Myxococcia</taxon>
        <taxon>Myxococcales</taxon>
        <taxon>Cystobacterineae</taxon>
        <taxon>Archangiaceae</taxon>
        <taxon>Stigmatella</taxon>
    </lineage>
</organism>
<evidence type="ECO:0000259" key="5">
    <source>
        <dbReference type="PROSITE" id="PS50075"/>
    </source>
</evidence>
<dbReference type="PANTHER" id="PTHR45527:SF1">
    <property type="entry name" value="FATTY ACID SYNTHASE"/>
    <property type="match status" value="1"/>
</dbReference>
<dbReference type="InterPro" id="IPR036736">
    <property type="entry name" value="ACP-like_sf"/>
</dbReference>
<dbReference type="Gene3D" id="3.40.630.30">
    <property type="match status" value="1"/>
</dbReference>
<dbReference type="Gene3D" id="3.30.300.30">
    <property type="match status" value="2"/>
</dbReference>
<dbReference type="NCBIfam" id="TIGR01733">
    <property type="entry name" value="AA-adenyl-dom"/>
    <property type="match status" value="2"/>
</dbReference>
<reference evidence="6 7" key="1">
    <citation type="submission" date="2022-11" db="EMBL/GenBank/DDBJ databases">
        <title>Minimal conservation of predation-associated metabolite biosynthetic gene clusters underscores biosynthetic potential of Myxococcota including descriptions for ten novel species: Archangium lansinium sp. nov., Myxococcus landrumus sp. nov., Nannocystis bai.</title>
        <authorList>
            <person name="Ahearne A."/>
            <person name="Stevens C."/>
            <person name="Dowd S."/>
        </authorList>
    </citation>
    <scope>NUCLEOTIDE SEQUENCE [LARGE SCALE GENOMIC DNA]</scope>
    <source>
        <strain evidence="6 7">NCWAL01</strain>
    </source>
</reference>
<dbReference type="InterPro" id="IPR020845">
    <property type="entry name" value="AMP-binding_CS"/>
</dbReference>
<dbReference type="Pfam" id="PF13193">
    <property type="entry name" value="AMP-binding_C"/>
    <property type="match status" value="1"/>
</dbReference>
<dbReference type="PANTHER" id="PTHR45527">
    <property type="entry name" value="NONRIBOSOMAL PEPTIDE SYNTHETASE"/>
    <property type="match status" value="1"/>
</dbReference>
<dbReference type="Proteomes" id="UP001221838">
    <property type="component" value="Unassembled WGS sequence"/>
</dbReference>
<dbReference type="SMART" id="SM00823">
    <property type="entry name" value="PKS_PP"/>
    <property type="match status" value="2"/>
</dbReference>
<dbReference type="InterPro" id="IPR001242">
    <property type="entry name" value="Condensation_dom"/>
</dbReference>
<feature type="domain" description="Carrier" evidence="5">
    <location>
        <begin position="1019"/>
        <end position="1094"/>
    </location>
</feature>
<evidence type="ECO:0000256" key="1">
    <source>
        <dbReference type="ARBA" id="ARBA00001957"/>
    </source>
</evidence>
<dbReference type="NCBIfam" id="NF003417">
    <property type="entry name" value="PRK04813.1"/>
    <property type="match status" value="3"/>
</dbReference>
<protein>
    <submittedName>
        <fullName evidence="6">Amino acid adenylation domain-containing protein</fullName>
    </submittedName>
</protein>
<dbReference type="InterPro" id="IPR045851">
    <property type="entry name" value="AMP-bd_C_sf"/>
</dbReference>
<dbReference type="PROSITE" id="PS00012">
    <property type="entry name" value="PHOSPHOPANTETHEINE"/>
    <property type="match status" value="1"/>
</dbReference>
<dbReference type="InterPro" id="IPR025110">
    <property type="entry name" value="AMP-bd_C"/>
</dbReference>
<keyword evidence="3" id="KW-0597">Phosphoprotein</keyword>
<keyword evidence="7" id="KW-1185">Reference proteome</keyword>
<dbReference type="SUPFAM" id="SSF52777">
    <property type="entry name" value="CoA-dependent acyltransferases"/>
    <property type="match status" value="4"/>
</dbReference>
<proteinExistence type="predicted"/>
<comment type="cofactor">
    <cofactor evidence="1">
        <name>pantetheine 4'-phosphate</name>
        <dbReference type="ChEBI" id="CHEBI:47942"/>
    </cofactor>
</comment>
<feature type="domain" description="Carrier" evidence="5">
    <location>
        <begin position="2364"/>
        <end position="2437"/>
    </location>
</feature>
<evidence type="ECO:0000256" key="3">
    <source>
        <dbReference type="ARBA" id="ARBA00022553"/>
    </source>
</evidence>
<dbReference type="Gene3D" id="3.40.50.12780">
    <property type="entry name" value="N-terminal domain of ligase-like"/>
    <property type="match status" value="1"/>
</dbReference>
<dbReference type="EMBL" id="JAQNDM010000002">
    <property type="protein sequence ID" value="MDC0708185.1"/>
    <property type="molecule type" value="Genomic_DNA"/>
</dbReference>
<evidence type="ECO:0000313" key="7">
    <source>
        <dbReference type="Proteomes" id="UP001221838"/>
    </source>
</evidence>
<accession>A0ABT5D522</accession>
<dbReference type="InterPro" id="IPR042099">
    <property type="entry name" value="ANL_N_sf"/>
</dbReference>
<keyword evidence="2" id="KW-0596">Phosphopantetheine</keyword>
<dbReference type="Gene3D" id="2.30.38.10">
    <property type="entry name" value="Luciferase, Domain 3"/>
    <property type="match status" value="1"/>
</dbReference>
<dbReference type="InterPro" id="IPR006162">
    <property type="entry name" value="Ppantetheine_attach_site"/>
</dbReference>
<dbReference type="SUPFAM" id="SSF47336">
    <property type="entry name" value="ACP-like"/>
    <property type="match status" value="2"/>
</dbReference>
<dbReference type="RefSeq" id="WP_272135768.1">
    <property type="nucleotide sequence ID" value="NZ_JAQNDM010000002.1"/>
</dbReference>
<dbReference type="PROSITE" id="PS50075">
    <property type="entry name" value="CARRIER"/>
    <property type="match status" value="2"/>
</dbReference>
<feature type="region of interest" description="Disordered" evidence="4">
    <location>
        <begin position="1"/>
        <end position="44"/>
    </location>
</feature>
<dbReference type="InterPro" id="IPR009081">
    <property type="entry name" value="PP-bd_ACP"/>
</dbReference>
<dbReference type="Pfam" id="PF00668">
    <property type="entry name" value="Condensation"/>
    <property type="match status" value="2"/>
</dbReference>
<dbReference type="Gene3D" id="3.30.559.30">
    <property type="entry name" value="Nonribosomal peptide synthetase, condensation domain"/>
    <property type="match status" value="2"/>
</dbReference>
<dbReference type="Pfam" id="PF00501">
    <property type="entry name" value="AMP-binding"/>
    <property type="match status" value="2"/>
</dbReference>
<dbReference type="SUPFAM" id="SSF56801">
    <property type="entry name" value="Acetyl-CoA synthetase-like"/>
    <property type="match status" value="2"/>
</dbReference>
<dbReference type="Gene3D" id="3.30.559.10">
    <property type="entry name" value="Chloramphenicol acetyltransferase-like domain"/>
    <property type="match status" value="2"/>
</dbReference>
<gene>
    <name evidence="6" type="ORF">POL68_06860</name>
</gene>
<comment type="caution">
    <text evidence="6">The sequence shown here is derived from an EMBL/GenBank/DDBJ whole genome shotgun (WGS) entry which is preliminary data.</text>
</comment>
<name>A0ABT5D522_9BACT</name>
<dbReference type="InterPro" id="IPR010071">
    <property type="entry name" value="AA_adenyl_dom"/>
</dbReference>
<dbReference type="InterPro" id="IPR023213">
    <property type="entry name" value="CAT-like_dom_sf"/>
</dbReference>
<dbReference type="CDD" id="cd05930">
    <property type="entry name" value="A_NRPS"/>
    <property type="match status" value="2"/>
</dbReference>
<dbReference type="InterPro" id="IPR020806">
    <property type="entry name" value="PKS_PP-bd"/>
</dbReference>
<dbReference type="Gene3D" id="1.10.1200.10">
    <property type="entry name" value="ACP-like"/>
    <property type="match status" value="2"/>
</dbReference>
<dbReference type="Pfam" id="PF00550">
    <property type="entry name" value="PP-binding"/>
    <property type="match status" value="2"/>
</dbReference>
<sequence>MSPSKAGGDAQRFGSSTRSEAESIAPEAAPPPASPPKKKKRKKSFPLSFGQQRLWVLDQLEPGSPLYNVPGALRLSGQLNVGALERSLAEIVARHEALRTTFEQEEGLPVQRIGEAGAIPLEVVDLSPLESSARSAELQRLGSEEARKPFDLSRGPLLRARLLKLEPTEHVLLLTMHHIVSDAWSVGVCFRELGVLYSAFSVGQPSPLTPLAVQYVDYTLWQRQWLQGEVLDKQLAYWKAQLASVEPLDLKTDRPRGPMQGARGALHRFSLSRELMEGLKALSRKQGTTLFMTLLAGFNALLARYTRQQDIVVGTSVANRGRAEIEGLIGFFINTLALRTQVDGNPRFTELLERVRKVTLEAYTHQETPFDRVVEAVQPERDLTRTPLFQVFFELQNAPVPKVELPGLQLSLADLETGTAKFDLAVGMSETPDGLQATVEYNTELYERKTVERLMSHYQVLLKGAVEQPEARLWQLPVVGEAERQTVVEKWNQTGREEGPELFCELFEQQVEKTPEAVAVVCGEQALSYRELNAQANRVAHALKAQGAGLEKVVGVVQERGVGYLVSLLGVLKADAVYLPLDPALPASRLAGLVKQSGCQWVLCEAKTQALAQEIAQGNPVVAREGLLSETAGEHNPKHEVGPKSLAYVLYTSGSTGVPKGAMIEHRGMKNHLLAKVRDLAMGTGEVVAQVAVQSFDVSVWQFLSALLSGGRTAVFPDESAWEPQKLLKEMGRQGVTLLETVPAHMKLILEELEARPGEYDVSALRWFFLNGEALPAELCQRWFKGYPHIPMVNAYGPTECSDDVTHYKMMKAPEQAQGWMPIHGTLPNLQLYVVDEWLQPVPLGVPGELCVGGVGVGRGYLGDAVKTAGSYVPNPFATQPGERLYRTGDLVRYLEDGTIEFLGRNDHQVKIRGIRIELGEIEAALRKHPQVGMCVVVARTEGNQGKKLVAYASPKEAGAKPTGKELAEYLKEQLTAAMVPSAFVVMDALPLTHNGKVDRKALPAPEKLQSQEAEEITEPRTPLEAQIAAQWKEVLGVQRVGVHSNFFDLGGHSLVAIQIISRLRKSLEIDLSIREFFDHQTVENLARYLEQKRLQGPGASAASGPGALLRRHPLEKLPPQENYPLAALQLPEWYMYELLPDSSFYNVTVGDVQLVGDVDLPAFTRAWQTLFDRHTIFRTWFAYENGVPVHRVMPRLEITQQDIYIDRRDVPEDRVDEEVALLVGELSNAPFDLKQPPIFRVKLAEFPGKRFQFIFATHHIVWDETSTMSMARELSELYRAYHTDTQPVLPVLSIDYLDYAHWLNTAIQGGHLEDQRQYWLRQLTPVPPAMDLPTDFPRPSMQTFNGDTLTRVMPPEVRAAVDPFLASHNLTPFIYLLAVLNLQLHRLTNQSDFVIGTPIANRADESLEPVLGLFATALPMRCRVSPALTFQELLKQTRDTALQGFDNHLYPSVLSIQEVNPQMDLSRNRLFSVMYGVQNNKTKLANDLRFEGLELRYLTSLATPEFKNARFDLTFIVEQFGNDMIVSLNYNSDLFLRESVERMLEQFFSLAAETARNPGKRLADYAMLSAEAETRWLDTLSGPPLAFEQQEGLPARLSAQARATPDAVAIEHDSGTLTYRALDEASDRWARWLISQGILREERVAVLLEPSLDLAIALWGILKAGAAYVPLNPDHPAERHEHVLTQAGVRTVLTHGHLSAPALHNRPGVFRMEEHAAQVSALPTGAPVRVLADQLAYVLYTSGTTGTPKGIEISHLGVHNLIDSTQREYGLQAGEAVLFITPVDFDASVLDFFWPLAFGARVVLPLPGENKDPLRIAARLARYHVAAFQTVPLMLDALVHAQKAGELPPLPSLRLIICGGAYLTRELHARAQAALPGRLANHYGPTEVTVDATRLPGGAPGPSEVVSIGRPLDNTRMRVLDPALRLVPPAVKGELFVSSPGLARCYSGDPVRTALQFIPDPYSTEPGARLYRTGDLGRYSEDGLIHYVARVDKQVKIRGNRVELEEVEGRLAAHPAVNRCLVRHQQAPGGADTLVAYLELQERFVRLGDDRRYRLFSLAQRPELRRAMDMLHAESWPEYFMGNCAVRTFWPRLMAEFPECQLAVLDEHDTLVATGNAIPFQWDGTLGTLPPGWDAALDQAFAGAALGARPNTLIMLAAVVGSNTLGQGMSSFLLNALKHLGHAQGMERLIVPVRPVDKAARPHETAEEYCLRRRADGQLDDRWLRTHERLGARVLRVEPQSQRVEARVEDWQRWSGQTFPTSGDYAVREALRPVHINLETGLGEYFDPSVWMEHPHSPVSEYTWRPVEAGTLRQELRESLPDYMVPEHIRFLSALPLTPSGKVDERALPELPLGPREPGRVVPPQGPVQERLAAIWCDVLGLASVGVTDDFFELGGHSIHAIRLMARINEAFQAKLALRDLFRERTILGLEKRLAA</sequence>
<dbReference type="PROSITE" id="PS00455">
    <property type="entry name" value="AMP_BINDING"/>
    <property type="match status" value="2"/>
</dbReference>
<dbReference type="Gene3D" id="3.40.50.980">
    <property type="match status" value="2"/>
</dbReference>
<dbReference type="InterPro" id="IPR000873">
    <property type="entry name" value="AMP-dep_synth/lig_dom"/>
</dbReference>
<dbReference type="CDD" id="cd19531">
    <property type="entry name" value="LCL_NRPS-like"/>
    <property type="match status" value="2"/>
</dbReference>
<evidence type="ECO:0000256" key="2">
    <source>
        <dbReference type="ARBA" id="ARBA00022450"/>
    </source>
</evidence>
<evidence type="ECO:0000313" key="6">
    <source>
        <dbReference type="EMBL" id="MDC0708185.1"/>
    </source>
</evidence>